<dbReference type="EMBL" id="GEEE01007108">
    <property type="protein sequence ID" value="JAP56117.1"/>
    <property type="molecule type" value="Transcribed_RNA"/>
</dbReference>
<organism evidence="1">
    <name type="scientific">Schistocephalus solidus</name>
    <name type="common">Tapeworm</name>
    <dbReference type="NCBI Taxonomy" id="70667"/>
    <lineage>
        <taxon>Eukaryota</taxon>
        <taxon>Metazoa</taxon>
        <taxon>Spiralia</taxon>
        <taxon>Lophotrochozoa</taxon>
        <taxon>Platyhelminthes</taxon>
        <taxon>Cestoda</taxon>
        <taxon>Eucestoda</taxon>
        <taxon>Diphyllobothriidea</taxon>
        <taxon>Diphyllobothriidae</taxon>
        <taxon>Schistocephalus</taxon>
    </lineage>
</organism>
<accession>A0A0V0J4C5</accession>
<protein>
    <submittedName>
        <fullName evidence="1">Uncharacterized protein</fullName>
    </submittedName>
</protein>
<feature type="non-terminal residue" evidence="1">
    <location>
        <position position="128"/>
    </location>
</feature>
<dbReference type="EMBL" id="GEEE01021339">
    <property type="protein sequence ID" value="JAP41886.1"/>
    <property type="molecule type" value="Transcribed_RNA"/>
</dbReference>
<name>A0A0V0J4C5_SCHSO</name>
<proteinExistence type="predicted"/>
<reference evidence="1" key="1">
    <citation type="submission" date="2016-01" db="EMBL/GenBank/DDBJ databases">
        <title>Reference transcriptome for the parasite Schistocephalus solidus: insights into the molecular evolution of parasitism.</title>
        <authorList>
            <person name="Hebert F.O."/>
            <person name="Grambauer S."/>
            <person name="Barber I."/>
            <person name="Landry C.R."/>
            <person name="Aubin-Horth N."/>
        </authorList>
    </citation>
    <scope>NUCLEOTIDE SEQUENCE</scope>
</reference>
<dbReference type="EMBL" id="GEEE01002898">
    <property type="protein sequence ID" value="JAP60327.1"/>
    <property type="molecule type" value="Transcribed_RNA"/>
</dbReference>
<evidence type="ECO:0000313" key="1">
    <source>
        <dbReference type="EMBL" id="JAP60327.1"/>
    </source>
</evidence>
<dbReference type="EMBL" id="GEEE01012912">
    <property type="protein sequence ID" value="JAP50313.1"/>
    <property type="molecule type" value="Transcribed_RNA"/>
</dbReference>
<gene>
    <name evidence="1" type="ORF">TR112764</name>
</gene>
<dbReference type="AlphaFoldDB" id="A0A0V0J4C5"/>
<sequence length="128" mass="14589">MYILYQCFLVVKSSAVMNPRKAHFKNDYYEYLKECHCYGLPSSTFASCLHKKRWRSRENVQPTANSTKQRLLQSTEWLVQISESAPGHVLYAFRGLAGFGNPMSDLIVDFGAAGEIAAQVHEGIHRFQ</sequence>